<dbReference type="Proteomes" id="UP000032141">
    <property type="component" value="Chromosome C8"/>
</dbReference>
<dbReference type="PRINTS" id="PR00120">
    <property type="entry name" value="HATPASE"/>
</dbReference>
<dbReference type="FunFam" id="1.20.1110.10:FF:000065">
    <property type="entry name" value="Sarcoplasmic/endoplasmic reticulum calcium ATPase 1"/>
    <property type="match status" value="1"/>
</dbReference>
<evidence type="ECO:0000256" key="7">
    <source>
        <dbReference type="ARBA" id="ARBA00022989"/>
    </source>
</evidence>
<dbReference type="Gramene" id="Bo8g010740.1">
    <property type="protein sequence ID" value="Bo8g010740.1"/>
    <property type="gene ID" value="Bo8g010740"/>
</dbReference>
<dbReference type="GO" id="GO:0070588">
    <property type="term" value="P:calcium ion transmembrane transport"/>
    <property type="evidence" value="ECO:0007669"/>
    <property type="project" value="UniProtKB-ARBA"/>
</dbReference>
<sequence>MGVMGGFQLRKQTALVKGAVKNVLERSTHIQLLDGSKQELDEYSRHLILQSMHDMSMSALRCLVFAFADVPSDFATYDGSEDHPPHQQLLNPSNYSSIESNLTFVGFVGLKRCVKPLQTDVTQIEHRSARIMDTVQGGVLVNQLDQTEVFMSDHASLAACDSPSDQSVHADHNFPLDCADQTVRTVPSDHPDRTARVVHCIDPQTPIMELSLEPRLRDGIDRPTSLLIQPFQHSKTARQVRIHLEREESKDFHRFSLMALLVRPACPEGCTEVLASVSGPMMDFFLSYFTEAWILELSKDLFHNSTQLGSADHPIVQSVRVNHPTGRVDHPDHVLILAPSTSTTRMNLDRRRSHFDHSKLTPLSCWTGVSHPATDRVCFIVGSERPDIRSKTTRDVADPKRRLLQFDVQEICDNFEKGMVKALKDISKSHKKSTSTRAPVAETSLFTSEKPKGKSESHVEEFNDFSDSLPIFDESDEAIVELTILQPEHPSSLVLSPQVFEEEPLYLPHQGPRPATRISFYEDLDHIFDEEDEPGPVFDEGATNITSIAMESHLCFDPGTTPAPLSFELQEHCEQSDFLNSQPDMFEREVQLLRNERIDRAQQPEIWRSFVVQTGYLGDASDRGSVQNGYLNIQKVFYHESNFPGNPTHQGRSYEFSNRRLSSPSIREYQTSKGDSGPRKKRPEPKLILHEPKVLPQSTSCPNQKYNGLRTNPFEEGEYDVTQIEHRPARIMDTAQGGVLVNQLDQTDVFMSDHASLAACDSPSDHSVHADHNFPMDRADQTVHTVPSRPIRSPRPYRTIHLEREESKDVHRFSFMALLVCPACPEGCTEVLASVSDPMMDFYLSYFTKTWILELSKDLFHNSKQLGSADHPIVQSVRVNHPTGRVDHPDHLQVNASFLLHRCVISGNRSSLLPCQTCESYQATIKHSGSIIGPSATLCVTVHSISSPSSRIESISFLTGQSDRSFGRIIDCRTSGIRVMVITGDNKSTAEAICREIGVFKENEDISSRSLTGKEFMDVQDQKNHLRQTGGLLFSRAEPKHKQEIVRLLKEDGEVVAMTGDGINDAPALELADIGVAMGIAGTDVFLSLLSHLQKRDDYVSISFLKLWGYVRRYMISSNIGEVASIFLTAALGIPEGMIPVQLLWVNLVTDGPPATILGFNPPEKDIMKKPPCRSDDSLITPWILFCYMVIGMYVGVETVGVFIIWYTHSSFMGIDLSQDGHSLVSYSQLAHWGQCL</sequence>
<keyword evidence="8 10" id="KW-0472">Membrane</keyword>
<accession>A0A0D3DJC3</accession>
<evidence type="ECO:0000256" key="4">
    <source>
        <dbReference type="ARBA" id="ARBA00022840"/>
    </source>
</evidence>
<dbReference type="GO" id="GO:0016887">
    <property type="term" value="F:ATP hydrolysis activity"/>
    <property type="evidence" value="ECO:0007669"/>
    <property type="project" value="InterPro"/>
</dbReference>
<dbReference type="Gene3D" id="1.20.1110.10">
    <property type="entry name" value="Calcium-transporting ATPase, transmembrane domain"/>
    <property type="match status" value="1"/>
</dbReference>
<feature type="domain" description="Cation-transporting P-type ATPase C-terminal" evidence="11">
    <location>
        <begin position="1137"/>
        <end position="1208"/>
    </location>
</feature>
<dbReference type="PANTHER" id="PTHR42861">
    <property type="entry name" value="CALCIUM-TRANSPORTING ATPASE"/>
    <property type="match status" value="1"/>
</dbReference>
<dbReference type="InterPro" id="IPR036412">
    <property type="entry name" value="HAD-like_sf"/>
</dbReference>
<evidence type="ECO:0000256" key="5">
    <source>
        <dbReference type="ARBA" id="ARBA00022842"/>
    </source>
</evidence>
<name>A0A0D3DJC3_BRAOL</name>
<protein>
    <recommendedName>
        <fullName evidence="11">Cation-transporting P-type ATPase C-terminal domain-containing protein</fullName>
    </recommendedName>
</protein>
<dbReference type="Gene3D" id="3.40.50.1000">
    <property type="entry name" value="HAD superfamily/HAD-like"/>
    <property type="match status" value="1"/>
</dbReference>
<dbReference type="Gene3D" id="3.40.1110.10">
    <property type="entry name" value="Calcium-transporting ATPase, cytoplasmic domain N"/>
    <property type="match status" value="1"/>
</dbReference>
<organism evidence="12 13">
    <name type="scientific">Brassica oleracea var. oleracea</name>
    <dbReference type="NCBI Taxonomy" id="109376"/>
    <lineage>
        <taxon>Eukaryota</taxon>
        <taxon>Viridiplantae</taxon>
        <taxon>Streptophyta</taxon>
        <taxon>Embryophyta</taxon>
        <taxon>Tracheophyta</taxon>
        <taxon>Spermatophyta</taxon>
        <taxon>Magnoliopsida</taxon>
        <taxon>eudicotyledons</taxon>
        <taxon>Gunneridae</taxon>
        <taxon>Pentapetalae</taxon>
        <taxon>rosids</taxon>
        <taxon>malvids</taxon>
        <taxon>Brassicales</taxon>
        <taxon>Brassicaceae</taxon>
        <taxon>Brassiceae</taxon>
        <taxon>Brassica</taxon>
    </lineage>
</organism>
<feature type="compositionally biased region" description="Basic and acidic residues" evidence="9">
    <location>
        <begin position="449"/>
        <end position="458"/>
    </location>
</feature>
<dbReference type="GO" id="GO:0046873">
    <property type="term" value="F:metal ion transmembrane transporter activity"/>
    <property type="evidence" value="ECO:0007669"/>
    <property type="project" value="UniProtKB-ARBA"/>
</dbReference>
<dbReference type="InterPro" id="IPR023299">
    <property type="entry name" value="ATPase_P-typ_cyto_dom_N"/>
</dbReference>
<evidence type="ECO:0000256" key="1">
    <source>
        <dbReference type="ARBA" id="ARBA00004141"/>
    </source>
</evidence>
<dbReference type="InterPro" id="IPR006068">
    <property type="entry name" value="ATPase_P-typ_cation-transptr_C"/>
</dbReference>
<dbReference type="PRINTS" id="PR00119">
    <property type="entry name" value="CATATPASE"/>
</dbReference>
<dbReference type="EnsemblPlants" id="Bo8g010740.1">
    <property type="protein sequence ID" value="Bo8g010740.1"/>
    <property type="gene ID" value="Bo8g010740"/>
</dbReference>
<reference evidence="12 13" key="1">
    <citation type="journal article" date="2014" name="Genome Biol.">
        <title>Transcriptome and methylome profiling reveals relics of genome dominance in the mesopolyploid Brassica oleracea.</title>
        <authorList>
            <person name="Parkin I.A."/>
            <person name="Koh C."/>
            <person name="Tang H."/>
            <person name="Robinson S.J."/>
            <person name="Kagale S."/>
            <person name="Clarke W.E."/>
            <person name="Town C.D."/>
            <person name="Nixon J."/>
            <person name="Krishnakumar V."/>
            <person name="Bidwell S.L."/>
            <person name="Denoeud F."/>
            <person name="Belcram H."/>
            <person name="Links M.G."/>
            <person name="Just J."/>
            <person name="Clarke C."/>
            <person name="Bender T."/>
            <person name="Huebert T."/>
            <person name="Mason A.S."/>
            <person name="Pires J.C."/>
            <person name="Barker G."/>
            <person name="Moore J."/>
            <person name="Walley P.G."/>
            <person name="Manoli S."/>
            <person name="Batley J."/>
            <person name="Edwards D."/>
            <person name="Nelson M.N."/>
            <person name="Wang X."/>
            <person name="Paterson A.H."/>
            <person name="King G."/>
            <person name="Bancroft I."/>
            <person name="Chalhoub B."/>
            <person name="Sharpe A.G."/>
        </authorList>
    </citation>
    <scope>NUCLEOTIDE SEQUENCE</scope>
    <source>
        <strain evidence="12 13">cv. TO1000</strain>
    </source>
</reference>
<dbReference type="AlphaFoldDB" id="A0A0D3DJC3"/>
<dbReference type="STRING" id="109376.A0A0D3DJC3"/>
<dbReference type="SUPFAM" id="SSF56784">
    <property type="entry name" value="HAD-like"/>
    <property type="match status" value="1"/>
</dbReference>
<evidence type="ECO:0000256" key="9">
    <source>
        <dbReference type="SAM" id="MobiDB-lite"/>
    </source>
</evidence>
<keyword evidence="4" id="KW-0067">ATP-binding</keyword>
<dbReference type="NCBIfam" id="TIGR01494">
    <property type="entry name" value="ATPase_P-type"/>
    <property type="match status" value="1"/>
</dbReference>
<evidence type="ECO:0000256" key="10">
    <source>
        <dbReference type="SAM" id="Phobius"/>
    </source>
</evidence>
<dbReference type="Pfam" id="PF13246">
    <property type="entry name" value="Cation_ATPase"/>
    <property type="match status" value="1"/>
</dbReference>
<reference evidence="12" key="2">
    <citation type="submission" date="2015-03" db="UniProtKB">
        <authorList>
            <consortium name="EnsemblPlants"/>
        </authorList>
    </citation>
    <scope>IDENTIFICATION</scope>
</reference>
<dbReference type="GO" id="GO:0016020">
    <property type="term" value="C:membrane"/>
    <property type="evidence" value="ECO:0007669"/>
    <property type="project" value="UniProtKB-SubCell"/>
</dbReference>
<comment type="subcellular location">
    <subcellularLocation>
        <location evidence="1">Membrane</location>
        <topology evidence="1">Multi-pass membrane protein</topology>
    </subcellularLocation>
</comment>
<dbReference type="Pfam" id="PF00689">
    <property type="entry name" value="Cation_ATPase_C"/>
    <property type="match status" value="1"/>
</dbReference>
<feature type="compositionally biased region" description="Polar residues" evidence="9">
    <location>
        <begin position="643"/>
        <end position="674"/>
    </location>
</feature>
<evidence type="ECO:0000256" key="6">
    <source>
        <dbReference type="ARBA" id="ARBA00022967"/>
    </source>
</evidence>
<dbReference type="InterPro" id="IPR023214">
    <property type="entry name" value="HAD_sf"/>
</dbReference>
<dbReference type="HOGENOM" id="CLU_267097_0_0_1"/>
<evidence type="ECO:0000259" key="11">
    <source>
        <dbReference type="Pfam" id="PF00689"/>
    </source>
</evidence>
<dbReference type="SUPFAM" id="SSF81665">
    <property type="entry name" value="Calcium ATPase, transmembrane domain M"/>
    <property type="match status" value="1"/>
</dbReference>
<keyword evidence="3" id="KW-0547">Nucleotide-binding</keyword>
<proteinExistence type="predicted"/>
<feature type="transmembrane region" description="Helical" evidence="10">
    <location>
        <begin position="1183"/>
        <end position="1207"/>
    </location>
</feature>
<dbReference type="InterPro" id="IPR001757">
    <property type="entry name" value="P_typ_ATPase"/>
</dbReference>
<evidence type="ECO:0000313" key="13">
    <source>
        <dbReference type="Proteomes" id="UP000032141"/>
    </source>
</evidence>
<keyword evidence="13" id="KW-1185">Reference proteome</keyword>
<feature type="region of interest" description="Disordered" evidence="9">
    <location>
        <begin position="642"/>
        <end position="688"/>
    </location>
</feature>
<keyword evidence="6" id="KW-1278">Translocase</keyword>
<evidence type="ECO:0000256" key="3">
    <source>
        <dbReference type="ARBA" id="ARBA00022741"/>
    </source>
</evidence>
<dbReference type="Pfam" id="PF00702">
    <property type="entry name" value="Hydrolase"/>
    <property type="match status" value="1"/>
</dbReference>
<evidence type="ECO:0000256" key="2">
    <source>
        <dbReference type="ARBA" id="ARBA00022692"/>
    </source>
</evidence>
<evidence type="ECO:0000313" key="12">
    <source>
        <dbReference type="EnsemblPlants" id="Bo8g010740.1"/>
    </source>
</evidence>
<evidence type="ECO:0000256" key="8">
    <source>
        <dbReference type="ARBA" id="ARBA00023136"/>
    </source>
</evidence>
<keyword evidence="7 10" id="KW-1133">Transmembrane helix</keyword>
<dbReference type="SUPFAM" id="SSF81660">
    <property type="entry name" value="Metal cation-transporting ATPase, ATP-binding domain N"/>
    <property type="match status" value="1"/>
</dbReference>
<dbReference type="GO" id="GO:0005524">
    <property type="term" value="F:ATP binding"/>
    <property type="evidence" value="ECO:0007669"/>
    <property type="project" value="UniProtKB-KW"/>
</dbReference>
<dbReference type="InterPro" id="IPR023298">
    <property type="entry name" value="ATPase_P-typ_TM_dom_sf"/>
</dbReference>
<dbReference type="eggNOG" id="KOG0202">
    <property type="taxonomic scope" value="Eukaryota"/>
</dbReference>
<keyword evidence="2 10" id="KW-0812">Transmembrane</keyword>
<keyword evidence="5" id="KW-0460">Magnesium</keyword>
<feature type="region of interest" description="Disordered" evidence="9">
    <location>
        <begin position="429"/>
        <end position="458"/>
    </location>
</feature>